<gene>
    <name evidence="2" type="ORF">A7U60_g8192</name>
</gene>
<name>A0A9Q5HRI8_SANBA</name>
<dbReference type="AlphaFoldDB" id="A0A9Q5HRI8"/>
<evidence type="ECO:0000256" key="1">
    <source>
        <dbReference type="SAM" id="MobiDB-lite"/>
    </source>
</evidence>
<dbReference type="OrthoDB" id="3261714at2759"/>
<feature type="region of interest" description="Disordered" evidence="1">
    <location>
        <begin position="1"/>
        <end position="87"/>
    </location>
</feature>
<sequence length="507" mass="56259">MSARTKFVPGGKSAIGQSEDNITIESGIQPSSDNHDASALKDASNSPRPGRKAMCGNAPNNIKNNTDVDTINTASMQPPTSALTMAGTNKPLNTAYLIGSKANKSSGTPNPKKKERNISIDRLKENDPVSRSRSPKPIPMSARQIQNSGPPEHYLFNPANAPLLTDGQGVASLPNQRQTSRLSDGPNAHMPADGQRASRSPVNLTRNSFAASGRTLMNSFSPSSTRSYNESLEPAKREVFPMRPATDESIEETHTFNSLSPPEPAHRFFPEKRSYDYQAPINLDEPDAEVDGPAMRKQDQRVLRRTTKRIGHDGIEDETMNMREGKRTKLDMPSKEVMMGQHIDLTYDHSARPDRSSTPAPRYTTPVHDPYNRRQPTPHPQHEMHVSQNIMQYGEENQALCRLLGVDFDQYFAEHIEQYETAKKRWTSCSVEEWKAGAEEMSAKFNRLIDFVKERMTAKLSLYASLHDKVAQHKVILGERKSMLKNVQEKLVKDSGAVLGGAMNGAG</sequence>
<organism evidence="2 3">
    <name type="scientific">Sanghuangporus baumii</name>
    <name type="common">Phellinus baumii</name>
    <dbReference type="NCBI Taxonomy" id="108892"/>
    <lineage>
        <taxon>Eukaryota</taxon>
        <taxon>Fungi</taxon>
        <taxon>Dikarya</taxon>
        <taxon>Basidiomycota</taxon>
        <taxon>Agaricomycotina</taxon>
        <taxon>Agaricomycetes</taxon>
        <taxon>Hymenochaetales</taxon>
        <taxon>Hymenochaetaceae</taxon>
        <taxon>Sanghuangporus</taxon>
    </lineage>
</organism>
<comment type="caution">
    <text evidence="2">The sequence shown here is derived from an EMBL/GenBank/DDBJ whole genome shotgun (WGS) entry which is preliminary data.</text>
</comment>
<dbReference type="Proteomes" id="UP000757232">
    <property type="component" value="Unassembled WGS sequence"/>
</dbReference>
<proteinExistence type="predicted"/>
<evidence type="ECO:0000313" key="3">
    <source>
        <dbReference type="Proteomes" id="UP000757232"/>
    </source>
</evidence>
<keyword evidence="3" id="KW-1185">Reference proteome</keyword>
<protein>
    <recommendedName>
        <fullName evidence="4">Extracellular mutant protein 11 C-terminal domain-containing protein</fullName>
    </recommendedName>
</protein>
<reference evidence="2" key="1">
    <citation type="submission" date="2016-06" db="EMBL/GenBank/DDBJ databases">
        <title>Draft Genome sequence of the fungus Inonotus baumii.</title>
        <authorList>
            <person name="Zhu H."/>
            <person name="Lin W."/>
        </authorList>
    </citation>
    <scope>NUCLEOTIDE SEQUENCE</scope>
    <source>
        <strain evidence="2">821</strain>
    </source>
</reference>
<feature type="region of interest" description="Disordered" evidence="1">
    <location>
        <begin position="99"/>
        <end position="201"/>
    </location>
</feature>
<feature type="compositionally biased region" description="Basic and acidic residues" evidence="1">
    <location>
        <begin position="116"/>
        <end position="130"/>
    </location>
</feature>
<accession>A0A9Q5HRI8</accession>
<evidence type="ECO:0008006" key="4">
    <source>
        <dbReference type="Google" id="ProtNLM"/>
    </source>
</evidence>
<feature type="compositionally biased region" description="Polar residues" evidence="1">
    <location>
        <begin position="15"/>
        <end position="32"/>
    </location>
</feature>
<evidence type="ECO:0000313" key="2">
    <source>
        <dbReference type="EMBL" id="OCB84672.1"/>
    </source>
</evidence>
<feature type="compositionally biased region" description="Polar residues" evidence="1">
    <location>
        <begin position="58"/>
        <end position="87"/>
    </location>
</feature>
<dbReference type="EMBL" id="LNZH02000214">
    <property type="protein sequence ID" value="OCB84672.1"/>
    <property type="molecule type" value="Genomic_DNA"/>
</dbReference>
<feature type="compositionally biased region" description="Polar residues" evidence="1">
    <location>
        <begin position="173"/>
        <end position="182"/>
    </location>
</feature>
<feature type="region of interest" description="Disordered" evidence="1">
    <location>
        <begin position="349"/>
        <end position="369"/>
    </location>
</feature>